<keyword evidence="5 7" id="KW-1133">Transmembrane helix</keyword>
<evidence type="ECO:0000256" key="3">
    <source>
        <dbReference type="ARBA" id="ARBA00022519"/>
    </source>
</evidence>
<feature type="transmembrane region" description="Helical" evidence="7">
    <location>
        <begin position="106"/>
        <end position="127"/>
    </location>
</feature>
<proteinExistence type="inferred from homology"/>
<feature type="transmembrane region" description="Helical" evidence="7">
    <location>
        <begin position="6"/>
        <end position="39"/>
    </location>
</feature>
<gene>
    <name evidence="9" type="ORF">D3P04_13915</name>
</gene>
<keyword evidence="7" id="KW-0813">Transport</keyword>
<feature type="transmembrane region" description="Helical" evidence="7">
    <location>
        <begin position="224"/>
        <end position="245"/>
    </location>
</feature>
<dbReference type="GO" id="GO:0022857">
    <property type="term" value="F:transmembrane transporter activity"/>
    <property type="evidence" value="ECO:0007669"/>
    <property type="project" value="UniProtKB-UniRule"/>
</dbReference>
<keyword evidence="3 7" id="KW-0997">Cell inner membrane</keyword>
<dbReference type="AlphaFoldDB" id="A0A418ST56"/>
<dbReference type="NCBIfam" id="TIGR00786">
    <property type="entry name" value="dctM"/>
    <property type="match status" value="1"/>
</dbReference>
<sequence length="442" mass="47308">MESLIVAFGILALVIFFLGIGVWVFAGLLLVSTVGLVLFIDMPFHRIGTILAPLVIRSSTAWELSAIPMFIWMGEIILRTDVSTRLFKGLSPLTYYLPGRMLHTNILGSAVFAAICGSSAATTATVGKITIPELKKRGYSNALSYGSLAGAGSLGLLIPPSIMMIVYGVLAEVSISRLFAAGMIPGLMIAGIYSVYVIIYSLFRPNVAPADSHAPGFRDMITGVCNLAPIGILIGVVLGAIYSGLATPSETAAIGVAVTLIYAACTWQLSWNTFISSLTAAVHTSCMISAIMIAAAFMSTAMGFMHVPHNIARVIDGLELSPYQLIFILVLFYLLLGMFLEGISMMVMSLPITLPLILAAGFDPIWFGIFLILMAELAQITPPVGFNLFILQDLTKVSITRIIAACVPFFLLMCFGVALITVFPEIVLWLPDYLFQSGGGLP</sequence>
<comment type="subcellular location">
    <subcellularLocation>
        <location evidence="1 7">Cell inner membrane</location>
        <topology evidence="1 7">Multi-pass membrane protein</topology>
    </subcellularLocation>
</comment>
<comment type="caution">
    <text evidence="9">The sequence shown here is derived from an EMBL/GenBank/DDBJ whole genome shotgun (WGS) entry which is preliminary data.</text>
</comment>
<feature type="transmembrane region" description="Helical" evidence="7">
    <location>
        <begin position="402"/>
        <end position="423"/>
    </location>
</feature>
<feature type="transmembrane region" description="Helical" evidence="7">
    <location>
        <begin position="368"/>
        <end position="390"/>
    </location>
</feature>
<dbReference type="GO" id="GO:0005886">
    <property type="term" value="C:plasma membrane"/>
    <property type="evidence" value="ECO:0007669"/>
    <property type="project" value="UniProtKB-SubCell"/>
</dbReference>
<keyword evidence="2" id="KW-1003">Cell membrane</keyword>
<evidence type="ECO:0000256" key="4">
    <source>
        <dbReference type="ARBA" id="ARBA00022692"/>
    </source>
</evidence>
<comment type="similarity">
    <text evidence="7">Belongs to the TRAP transporter large permease family.</text>
</comment>
<dbReference type="EMBL" id="QZCG01000009">
    <property type="protein sequence ID" value="RJE84102.1"/>
    <property type="molecule type" value="Genomic_DNA"/>
</dbReference>
<dbReference type="InterPro" id="IPR004681">
    <property type="entry name" value="TRAP_DctM"/>
</dbReference>
<comment type="subunit">
    <text evidence="7">The complex comprises the extracytoplasmic solute receptor protein and the two transmembrane proteins.</text>
</comment>
<name>A0A418ST56_9RHOB</name>
<dbReference type="RefSeq" id="WP_119749902.1">
    <property type="nucleotide sequence ID" value="NZ_QZCG01000009.1"/>
</dbReference>
<accession>A0A418ST56</accession>
<protein>
    <recommendedName>
        <fullName evidence="7">TRAP transporter large permease protein</fullName>
    </recommendedName>
</protein>
<comment type="caution">
    <text evidence="7">Lacks conserved residue(s) required for the propagation of feature annotation.</text>
</comment>
<evidence type="ECO:0000256" key="6">
    <source>
        <dbReference type="ARBA" id="ARBA00023136"/>
    </source>
</evidence>
<evidence type="ECO:0000256" key="7">
    <source>
        <dbReference type="RuleBase" id="RU369079"/>
    </source>
</evidence>
<dbReference type="OrthoDB" id="9790209at2"/>
<dbReference type="PANTHER" id="PTHR33362:SF5">
    <property type="entry name" value="C4-DICARBOXYLATE TRAP TRANSPORTER LARGE PERMEASE PROTEIN DCTM"/>
    <property type="match status" value="1"/>
</dbReference>
<evidence type="ECO:0000256" key="2">
    <source>
        <dbReference type="ARBA" id="ARBA00022475"/>
    </source>
</evidence>
<dbReference type="PANTHER" id="PTHR33362">
    <property type="entry name" value="SIALIC ACID TRAP TRANSPORTER PERMEASE PROTEIN SIAT-RELATED"/>
    <property type="match status" value="1"/>
</dbReference>
<evidence type="ECO:0000256" key="1">
    <source>
        <dbReference type="ARBA" id="ARBA00004429"/>
    </source>
</evidence>
<dbReference type="Proteomes" id="UP000284202">
    <property type="component" value="Unassembled WGS sequence"/>
</dbReference>
<comment type="function">
    <text evidence="7">Part of the tripartite ATP-independent periplasmic (TRAP) transport system.</text>
</comment>
<feature type="transmembrane region" description="Helical" evidence="7">
    <location>
        <begin position="182"/>
        <end position="203"/>
    </location>
</feature>
<evidence type="ECO:0000256" key="5">
    <source>
        <dbReference type="ARBA" id="ARBA00022989"/>
    </source>
</evidence>
<reference evidence="10" key="1">
    <citation type="submission" date="2018-09" db="EMBL/GenBank/DDBJ databases">
        <title>Acidovorax cavernicola nov. sp. isolated from Gruta de las Maravillas (Aracena, Spain).</title>
        <authorList>
            <person name="Jurado V."/>
            <person name="Gutierrez-Patricio S."/>
            <person name="Gonzalez-Pimentel J.L."/>
            <person name="Miller A.Z."/>
            <person name="Laiz L."/>
            <person name="Saiz-Jimenez C."/>
        </authorList>
    </citation>
    <scope>NUCLEOTIDE SEQUENCE [LARGE SCALE GENOMIC DNA]</scope>
    <source>
        <strain evidence="10">1011MAR3C25</strain>
    </source>
</reference>
<feature type="domain" description="TRAP C4-dicarboxylate transport system permease DctM subunit" evidence="8">
    <location>
        <begin position="12"/>
        <end position="426"/>
    </location>
</feature>
<feature type="transmembrane region" description="Helical" evidence="7">
    <location>
        <begin position="148"/>
        <end position="170"/>
    </location>
</feature>
<evidence type="ECO:0000313" key="9">
    <source>
        <dbReference type="EMBL" id="RJE84102.1"/>
    </source>
</evidence>
<keyword evidence="4 7" id="KW-0812">Transmembrane</keyword>
<feature type="transmembrane region" description="Helical" evidence="7">
    <location>
        <begin position="322"/>
        <end position="340"/>
    </location>
</feature>
<feature type="transmembrane region" description="Helical" evidence="7">
    <location>
        <begin position="281"/>
        <end position="302"/>
    </location>
</feature>
<keyword evidence="6 7" id="KW-0472">Membrane</keyword>
<organism evidence="9 10">
    <name type="scientific">Paracoccus onubensis</name>
    <dbReference type="NCBI Taxonomy" id="1675788"/>
    <lineage>
        <taxon>Bacteria</taxon>
        <taxon>Pseudomonadati</taxon>
        <taxon>Pseudomonadota</taxon>
        <taxon>Alphaproteobacteria</taxon>
        <taxon>Rhodobacterales</taxon>
        <taxon>Paracoccaceae</taxon>
        <taxon>Paracoccus</taxon>
    </lineage>
</organism>
<dbReference type="InterPro" id="IPR010656">
    <property type="entry name" value="DctM"/>
</dbReference>
<keyword evidence="10" id="KW-1185">Reference proteome</keyword>
<evidence type="ECO:0000313" key="10">
    <source>
        <dbReference type="Proteomes" id="UP000284202"/>
    </source>
</evidence>
<feature type="transmembrane region" description="Helical" evidence="7">
    <location>
        <begin position="251"/>
        <end position="269"/>
    </location>
</feature>
<dbReference type="Pfam" id="PF06808">
    <property type="entry name" value="DctM"/>
    <property type="match status" value="1"/>
</dbReference>
<dbReference type="PIRSF" id="PIRSF006066">
    <property type="entry name" value="HI0050"/>
    <property type="match status" value="1"/>
</dbReference>
<evidence type="ECO:0000259" key="8">
    <source>
        <dbReference type="Pfam" id="PF06808"/>
    </source>
</evidence>